<organism evidence="1 2">
    <name type="scientific">Protopolystoma xenopodis</name>
    <dbReference type="NCBI Taxonomy" id="117903"/>
    <lineage>
        <taxon>Eukaryota</taxon>
        <taxon>Metazoa</taxon>
        <taxon>Spiralia</taxon>
        <taxon>Lophotrochozoa</taxon>
        <taxon>Platyhelminthes</taxon>
        <taxon>Monogenea</taxon>
        <taxon>Polyopisthocotylea</taxon>
        <taxon>Polystomatidea</taxon>
        <taxon>Polystomatidae</taxon>
        <taxon>Protopolystoma</taxon>
    </lineage>
</organism>
<dbReference type="EMBL" id="CAAALY010084802">
    <property type="protein sequence ID" value="VEL27088.1"/>
    <property type="molecule type" value="Genomic_DNA"/>
</dbReference>
<dbReference type="AlphaFoldDB" id="A0A3S5CQ17"/>
<dbReference type="Proteomes" id="UP000784294">
    <property type="component" value="Unassembled WGS sequence"/>
</dbReference>
<reference evidence="1" key="1">
    <citation type="submission" date="2018-11" db="EMBL/GenBank/DDBJ databases">
        <authorList>
            <consortium name="Pathogen Informatics"/>
        </authorList>
    </citation>
    <scope>NUCLEOTIDE SEQUENCE</scope>
</reference>
<proteinExistence type="predicted"/>
<gene>
    <name evidence="1" type="ORF">PXEA_LOCUS20528</name>
</gene>
<evidence type="ECO:0000313" key="2">
    <source>
        <dbReference type="Proteomes" id="UP000784294"/>
    </source>
</evidence>
<comment type="caution">
    <text evidence="1">The sequence shown here is derived from an EMBL/GenBank/DDBJ whole genome shotgun (WGS) entry which is preliminary data.</text>
</comment>
<keyword evidence="2" id="KW-1185">Reference proteome</keyword>
<protein>
    <submittedName>
        <fullName evidence="1">Uncharacterized protein</fullName>
    </submittedName>
</protein>
<accession>A0A3S5CQ17</accession>
<sequence length="198" mass="21485">MPTYDSISNELIADFPLASLQRIIDRTGFGLHEPCDIRLADAPVSGDAMATISESFQNNTNLASDTTICAVASVENLEASVSTSAILGFERSIDAVTSAWDNAPVCEVITPVDVNSRKSSPEVSTATEEDIEKVTQFRGVRLEECLEKNSVKSTEELSLLELQQEQRVQDFFIVLALCNTTVISVNKNNPTPICPSLS</sequence>
<name>A0A3S5CQ17_9PLAT</name>
<evidence type="ECO:0000313" key="1">
    <source>
        <dbReference type="EMBL" id="VEL27088.1"/>
    </source>
</evidence>